<evidence type="ECO:0000313" key="2">
    <source>
        <dbReference type="EMBL" id="ATY31500.1"/>
    </source>
</evidence>
<dbReference type="KEGG" id="sphc:CVN68_05500"/>
<evidence type="ECO:0000256" key="1">
    <source>
        <dbReference type="SAM" id="MobiDB-lite"/>
    </source>
</evidence>
<feature type="region of interest" description="Disordered" evidence="1">
    <location>
        <begin position="68"/>
        <end position="104"/>
    </location>
</feature>
<name>A0A2K8MC78_9SPHN</name>
<proteinExistence type="predicted"/>
<dbReference type="AlphaFoldDB" id="A0A2K8MC78"/>
<evidence type="ECO:0000313" key="3">
    <source>
        <dbReference type="Proteomes" id="UP000229081"/>
    </source>
</evidence>
<sequence length="143" mass="15565">MAAMTILCSVMNHVPSAKRHRNQGLEFSICHRCGCDMIRSDEAGDWAQVPAGFRVVWREFGRVGDASSVAQRMHRLAPPPRRAARNGRPAPRRDPRGRPLAGATSMVSVLAKLGKLVAGDEGEKAGIEKDGQYVICLPGPRTH</sequence>
<gene>
    <name evidence="2" type="ORF">CVN68_05500</name>
</gene>
<reference evidence="2 3" key="1">
    <citation type="submission" date="2017-11" db="EMBL/GenBank/DDBJ databases">
        <title>Complete genome sequence of Sphingomonas sp. Strain Cra20, a psychrotolerant potential plant growth promoting rhizobacteria.</title>
        <authorList>
            <person name="Luo Y."/>
        </authorList>
    </citation>
    <scope>NUCLEOTIDE SEQUENCE [LARGE SCALE GENOMIC DNA]</scope>
    <source>
        <strain evidence="2 3">Cra20</strain>
    </source>
</reference>
<organism evidence="2 3">
    <name type="scientific">Sphingomonas psychrotolerans</name>
    <dbReference type="NCBI Taxonomy" id="1327635"/>
    <lineage>
        <taxon>Bacteria</taxon>
        <taxon>Pseudomonadati</taxon>
        <taxon>Pseudomonadota</taxon>
        <taxon>Alphaproteobacteria</taxon>
        <taxon>Sphingomonadales</taxon>
        <taxon>Sphingomonadaceae</taxon>
        <taxon>Sphingomonas</taxon>
    </lineage>
</organism>
<keyword evidence="3" id="KW-1185">Reference proteome</keyword>
<dbReference type="EMBL" id="CP024923">
    <property type="protein sequence ID" value="ATY31500.1"/>
    <property type="molecule type" value="Genomic_DNA"/>
</dbReference>
<protein>
    <submittedName>
        <fullName evidence="2">Uncharacterized protein</fullName>
    </submittedName>
</protein>
<accession>A0A2K8MC78</accession>
<dbReference type="Proteomes" id="UP000229081">
    <property type="component" value="Chromosome"/>
</dbReference>